<organism evidence="2">
    <name type="scientific">marine sediment metagenome</name>
    <dbReference type="NCBI Taxonomy" id="412755"/>
    <lineage>
        <taxon>unclassified sequences</taxon>
        <taxon>metagenomes</taxon>
        <taxon>ecological metagenomes</taxon>
    </lineage>
</organism>
<evidence type="ECO:0000313" key="2">
    <source>
        <dbReference type="EMBL" id="KKN64878.1"/>
    </source>
</evidence>
<reference evidence="2" key="1">
    <citation type="journal article" date="2015" name="Nature">
        <title>Complex archaea that bridge the gap between prokaryotes and eukaryotes.</title>
        <authorList>
            <person name="Spang A."/>
            <person name="Saw J.H."/>
            <person name="Jorgensen S.L."/>
            <person name="Zaremba-Niedzwiedzka K."/>
            <person name="Martijn J."/>
            <person name="Lind A.E."/>
            <person name="van Eijk R."/>
            <person name="Schleper C."/>
            <person name="Guy L."/>
            <person name="Ettema T.J."/>
        </authorList>
    </citation>
    <scope>NUCLEOTIDE SEQUENCE</scope>
</reference>
<gene>
    <name evidence="2" type="ORF">LCGC14_0487120</name>
</gene>
<feature type="domain" description="dATP/dGTP diphosphohydrolase N-terminal" evidence="1">
    <location>
        <begin position="47"/>
        <end position="144"/>
    </location>
</feature>
<dbReference type="Pfam" id="PF18909">
    <property type="entry name" value="dGTP_diPhyd_N"/>
    <property type="match status" value="1"/>
</dbReference>
<dbReference type="AlphaFoldDB" id="A0A0F9VGG9"/>
<proteinExistence type="predicted"/>
<dbReference type="EMBL" id="LAZR01000541">
    <property type="protein sequence ID" value="KKN64878.1"/>
    <property type="molecule type" value="Genomic_DNA"/>
</dbReference>
<dbReference type="InterPro" id="IPR044038">
    <property type="entry name" value="dATP/dGTP_diPOhydrolase_N"/>
</dbReference>
<name>A0A0F9VGG9_9ZZZZ</name>
<comment type="caution">
    <text evidence="2">The sequence shown here is derived from an EMBL/GenBank/DDBJ whole genome shotgun (WGS) entry which is preliminary data.</text>
</comment>
<sequence length="183" mass="20562">METKKKRSCKNCKNDKLTACNNCVRIASGGYLNNWVGKKPVKQGVNPKEIAGSVKNPHCCVSLAVMAEVGIAMMEGARKYGRYNYRDTVITASIYYDAVRRHIDLWWEGEDIDPESGIHHITKAIAGLTVLRDGLIQNKVDDDRPPITPPEHWKYIKKITATVLKKYPDCKLPFTQKGIDDAS</sequence>
<evidence type="ECO:0000259" key="1">
    <source>
        <dbReference type="Pfam" id="PF18909"/>
    </source>
</evidence>
<protein>
    <recommendedName>
        <fullName evidence="1">dATP/dGTP diphosphohydrolase N-terminal domain-containing protein</fullName>
    </recommendedName>
</protein>
<accession>A0A0F9VGG9</accession>